<evidence type="ECO:0000313" key="4">
    <source>
        <dbReference type="EMBL" id="MBC5639024.1"/>
    </source>
</evidence>
<dbReference type="UniPathway" id="UPA00124"/>
<keyword evidence="5" id="KW-1185">Reference proteome</keyword>
<dbReference type="GO" id="GO:0005829">
    <property type="term" value="C:cytosol"/>
    <property type="evidence" value="ECO:0007669"/>
    <property type="project" value="TreeGrafter"/>
</dbReference>
<dbReference type="NCBIfam" id="TIGR01214">
    <property type="entry name" value="rmlD"/>
    <property type="match status" value="1"/>
</dbReference>
<feature type="domain" description="RmlD-like substrate binding" evidence="3">
    <location>
        <begin position="1"/>
        <end position="297"/>
    </location>
</feature>
<gene>
    <name evidence="4" type="primary">rfbD</name>
    <name evidence="4" type="ORF">H8R92_00990</name>
</gene>
<dbReference type="AlphaFoldDB" id="A0A8I0DM61"/>
<dbReference type="Gene3D" id="3.40.50.720">
    <property type="entry name" value="NAD(P)-binding Rossmann-like Domain"/>
    <property type="match status" value="1"/>
</dbReference>
<sequence>MKIVITGANGQLGKELQKIIRTGKAEIGEISKSVASSEVFAADVDVLDITKLDNVRDYLNDIKPDVVINCAAFTNVDGCEENYDAAFKVNAIGPRNLAMVCEELGSKLLNVSTDYVFDGKLRETQLREYDKVEPQSVYGTTKLQGENYVREFSSKYYIVRTAWLYGYEGNNFVYTMMRLGKDKDSITVVNDQKGNPTSANDLAYHILKLIETEEYGVYHCTAKGECTWYDFAKRIMELAGLNCVVNPISTEDYIKGLNKKIAKRPTYSSLDNMMLRCTVGDDMRNWEEELETFMENIKNKGE</sequence>
<protein>
    <recommendedName>
        <fullName evidence="2">dTDP-4-dehydrorhamnose reductase</fullName>
        <ecNumber evidence="2">1.1.1.133</ecNumber>
    </recommendedName>
</protein>
<comment type="pathway">
    <text evidence="2">Carbohydrate biosynthesis; dTDP-L-rhamnose biosynthesis.</text>
</comment>
<dbReference type="GO" id="GO:0008831">
    <property type="term" value="F:dTDP-4-dehydrorhamnose reductase activity"/>
    <property type="evidence" value="ECO:0007669"/>
    <property type="project" value="UniProtKB-EC"/>
</dbReference>
<comment type="function">
    <text evidence="2">Catalyzes the reduction of dTDP-6-deoxy-L-lyxo-4-hexulose to yield dTDP-L-rhamnose.</text>
</comment>
<dbReference type="Gene3D" id="3.90.25.10">
    <property type="entry name" value="UDP-galactose 4-epimerase, domain 1"/>
    <property type="match status" value="1"/>
</dbReference>
<comment type="caution">
    <text evidence="4">The sequence shown here is derived from an EMBL/GenBank/DDBJ whole genome shotgun (WGS) entry which is preliminary data.</text>
</comment>
<dbReference type="EMBL" id="JACOOQ010000001">
    <property type="protein sequence ID" value="MBC5639024.1"/>
    <property type="molecule type" value="Genomic_DNA"/>
</dbReference>
<dbReference type="PANTHER" id="PTHR10491:SF4">
    <property type="entry name" value="METHIONINE ADENOSYLTRANSFERASE 2 SUBUNIT BETA"/>
    <property type="match status" value="1"/>
</dbReference>
<proteinExistence type="inferred from homology"/>
<evidence type="ECO:0000256" key="2">
    <source>
        <dbReference type="RuleBase" id="RU364082"/>
    </source>
</evidence>
<reference evidence="4" key="1">
    <citation type="submission" date="2020-08" db="EMBL/GenBank/DDBJ databases">
        <title>Genome public.</title>
        <authorList>
            <person name="Liu C."/>
            <person name="Sun Q."/>
        </authorList>
    </citation>
    <scope>NUCLEOTIDE SEQUENCE</scope>
    <source>
        <strain evidence="4">NSJ-42</strain>
    </source>
</reference>
<dbReference type="Proteomes" id="UP000662088">
    <property type="component" value="Unassembled WGS sequence"/>
</dbReference>
<accession>A0A8I0DM61</accession>
<evidence type="ECO:0000313" key="5">
    <source>
        <dbReference type="Proteomes" id="UP000662088"/>
    </source>
</evidence>
<evidence type="ECO:0000259" key="3">
    <source>
        <dbReference type="Pfam" id="PF04321"/>
    </source>
</evidence>
<dbReference type="InterPro" id="IPR029903">
    <property type="entry name" value="RmlD-like-bd"/>
</dbReference>
<dbReference type="CDD" id="cd05254">
    <property type="entry name" value="dTDP_HR_like_SDR_e"/>
    <property type="match status" value="1"/>
</dbReference>
<keyword evidence="2 4" id="KW-0560">Oxidoreductase</keyword>
<name>A0A8I0DM61_9CLOT</name>
<dbReference type="EC" id="1.1.1.133" evidence="2"/>
<comment type="similarity">
    <text evidence="1 2">Belongs to the dTDP-4-dehydrorhamnose reductase family.</text>
</comment>
<dbReference type="InterPro" id="IPR005913">
    <property type="entry name" value="dTDP_dehydrorham_reduct"/>
</dbReference>
<evidence type="ECO:0000256" key="1">
    <source>
        <dbReference type="ARBA" id="ARBA00010944"/>
    </source>
</evidence>
<organism evidence="4 5">
    <name type="scientific">Clostridium lentum</name>
    <dbReference type="NCBI Taxonomy" id="2763037"/>
    <lineage>
        <taxon>Bacteria</taxon>
        <taxon>Bacillati</taxon>
        <taxon>Bacillota</taxon>
        <taxon>Clostridia</taxon>
        <taxon>Eubacteriales</taxon>
        <taxon>Clostridiaceae</taxon>
        <taxon>Clostridium</taxon>
    </lineage>
</organism>
<dbReference type="Pfam" id="PF04321">
    <property type="entry name" value="RmlD_sub_bind"/>
    <property type="match status" value="1"/>
</dbReference>
<dbReference type="PANTHER" id="PTHR10491">
    <property type="entry name" value="DTDP-4-DEHYDRORHAMNOSE REDUCTASE"/>
    <property type="match status" value="1"/>
</dbReference>
<keyword evidence="2" id="KW-0521">NADP</keyword>
<dbReference type="SUPFAM" id="SSF51735">
    <property type="entry name" value="NAD(P)-binding Rossmann-fold domains"/>
    <property type="match status" value="1"/>
</dbReference>
<dbReference type="RefSeq" id="WP_022212857.1">
    <property type="nucleotide sequence ID" value="NZ_JACOOQ010000001.1"/>
</dbReference>
<dbReference type="InterPro" id="IPR036291">
    <property type="entry name" value="NAD(P)-bd_dom_sf"/>
</dbReference>
<dbReference type="GO" id="GO:0019305">
    <property type="term" value="P:dTDP-rhamnose biosynthetic process"/>
    <property type="evidence" value="ECO:0007669"/>
    <property type="project" value="UniProtKB-UniPathway"/>
</dbReference>